<dbReference type="Gene3D" id="1.10.357.10">
    <property type="entry name" value="Tetracycline Repressor, domain 2"/>
    <property type="match status" value="1"/>
</dbReference>
<protein>
    <submittedName>
        <fullName evidence="4">TetR/AcrR family transcriptional regulator</fullName>
    </submittedName>
</protein>
<evidence type="ECO:0000256" key="1">
    <source>
        <dbReference type="ARBA" id="ARBA00023125"/>
    </source>
</evidence>
<dbReference type="PANTHER" id="PTHR30055:SF209">
    <property type="entry name" value="POSSIBLE TRANSCRIPTIONAL REGULATORY PROTEIN (PROBABLY TETR-FAMILY)"/>
    <property type="match status" value="1"/>
</dbReference>
<evidence type="ECO:0000313" key="5">
    <source>
        <dbReference type="Proteomes" id="UP000472335"/>
    </source>
</evidence>
<dbReference type="Proteomes" id="UP000472335">
    <property type="component" value="Unassembled WGS sequence"/>
</dbReference>
<feature type="DNA-binding region" description="H-T-H motif" evidence="2">
    <location>
        <begin position="59"/>
        <end position="78"/>
    </location>
</feature>
<dbReference type="EMBL" id="JAAKZY010000047">
    <property type="protein sequence ID" value="NGO09251.1"/>
    <property type="molecule type" value="Genomic_DNA"/>
</dbReference>
<keyword evidence="5" id="KW-1185">Reference proteome</keyword>
<dbReference type="Pfam" id="PF00440">
    <property type="entry name" value="TetR_N"/>
    <property type="match status" value="1"/>
</dbReference>
<evidence type="ECO:0000313" key="4">
    <source>
        <dbReference type="EMBL" id="NGO09251.1"/>
    </source>
</evidence>
<feature type="domain" description="HTH tetR-type" evidence="3">
    <location>
        <begin position="36"/>
        <end position="96"/>
    </location>
</feature>
<dbReference type="GO" id="GO:0000976">
    <property type="term" value="F:transcription cis-regulatory region binding"/>
    <property type="evidence" value="ECO:0007669"/>
    <property type="project" value="TreeGrafter"/>
</dbReference>
<dbReference type="PROSITE" id="PS50977">
    <property type="entry name" value="HTH_TETR_2"/>
    <property type="match status" value="1"/>
</dbReference>
<evidence type="ECO:0000256" key="2">
    <source>
        <dbReference type="PROSITE-ProRule" id="PRU00335"/>
    </source>
</evidence>
<gene>
    <name evidence="4" type="ORF">G5C60_17000</name>
</gene>
<name>A0A6G4V5J8_9ACTN</name>
<dbReference type="PRINTS" id="PR00455">
    <property type="entry name" value="HTHTETR"/>
</dbReference>
<dbReference type="InterPro" id="IPR009057">
    <property type="entry name" value="Homeodomain-like_sf"/>
</dbReference>
<organism evidence="4 5">
    <name type="scientific">Streptomyces scabichelini</name>
    <dbReference type="NCBI Taxonomy" id="2711217"/>
    <lineage>
        <taxon>Bacteria</taxon>
        <taxon>Bacillati</taxon>
        <taxon>Actinomycetota</taxon>
        <taxon>Actinomycetes</taxon>
        <taxon>Kitasatosporales</taxon>
        <taxon>Streptomycetaceae</taxon>
        <taxon>Streptomyces</taxon>
    </lineage>
</organism>
<dbReference type="PANTHER" id="PTHR30055">
    <property type="entry name" value="HTH-TYPE TRANSCRIPTIONAL REGULATOR RUTR"/>
    <property type="match status" value="1"/>
</dbReference>
<dbReference type="InterPro" id="IPR001647">
    <property type="entry name" value="HTH_TetR"/>
</dbReference>
<reference evidence="4 5" key="1">
    <citation type="submission" date="2020-02" db="EMBL/GenBank/DDBJ databases">
        <title>Whole-genome analyses of novel actinobacteria.</title>
        <authorList>
            <person name="Sahin N."/>
            <person name="Gencbay T."/>
        </authorList>
    </citation>
    <scope>NUCLEOTIDE SEQUENCE [LARGE SCALE GENOMIC DNA]</scope>
    <source>
        <strain evidence="4 5">HC44</strain>
    </source>
</reference>
<accession>A0A6G4V5J8</accession>
<evidence type="ECO:0000259" key="3">
    <source>
        <dbReference type="PROSITE" id="PS50977"/>
    </source>
</evidence>
<proteinExistence type="predicted"/>
<keyword evidence="1 2" id="KW-0238">DNA-binding</keyword>
<dbReference type="GO" id="GO:0003700">
    <property type="term" value="F:DNA-binding transcription factor activity"/>
    <property type="evidence" value="ECO:0007669"/>
    <property type="project" value="TreeGrafter"/>
</dbReference>
<sequence>MTEPLPPFPDVQDTLGQVDLTLPSAGGRPPLRADAARNRTRLLEVAAELAAERGAANVTMEAVATAAKVGKGTVFRRFGDRAGLMYALLDHHEQQLQAAFLMGPPPLGPDAPAAERLRAFGPAVIRHEHAHRDLYLAAHEDAARNYRGPAYQLRIGHVALLLRQLKTGGDIELMAHTLLGYIGTLLADHLVTQRGMSLERLEAGWYDLVARLGAAA</sequence>
<dbReference type="InterPro" id="IPR050109">
    <property type="entry name" value="HTH-type_TetR-like_transc_reg"/>
</dbReference>
<dbReference type="AlphaFoldDB" id="A0A6G4V5J8"/>
<dbReference type="SUPFAM" id="SSF46689">
    <property type="entry name" value="Homeodomain-like"/>
    <property type="match status" value="1"/>
</dbReference>
<dbReference type="RefSeq" id="WP_165260039.1">
    <property type="nucleotide sequence ID" value="NZ_JAAKZY010000047.1"/>
</dbReference>
<comment type="caution">
    <text evidence="4">The sequence shown here is derived from an EMBL/GenBank/DDBJ whole genome shotgun (WGS) entry which is preliminary data.</text>
</comment>